<feature type="domain" description="Tetrapyrrole methylase" evidence="7">
    <location>
        <begin position="8"/>
        <end position="228"/>
    </location>
</feature>
<feature type="binding site" evidence="6">
    <location>
        <position position="89"/>
    </location>
    <ligand>
        <name>S-adenosyl-L-methionine</name>
        <dbReference type="ChEBI" id="CHEBI:59789"/>
    </ligand>
</feature>
<dbReference type="SUPFAM" id="SSF53790">
    <property type="entry name" value="Tetrapyrrole methylase"/>
    <property type="match status" value="1"/>
</dbReference>
<keyword evidence="4 8" id="KW-0808">Transferase</keyword>
<dbReference type="UniPathway" id="UPA00559"/>
<dbReference type="InterPro" id="IPR004551">
    <property type="entry name" value="Dphthn_synthase"/>
</dbReference>
<dbReference type="InterPro" id="IPR014776">
    <property type="entry name" value="4pyrrole_Mease_sub2"/>
</dbReference>
<dbReference type="NCBIfam" id="TIGR00522">
    <property type="entry name" value="dph5"/>
    <property type="match status" value="1"/>
</dbReference>
<dbReference type="InterPro" id="IPR000878">
    <property type="entry name" value="4pyrrol_Mease"/>
</dbReference>
<comment type="similarity">
    <text evidence="2">Belongs to the diphthine synthase family.</text>
</comment>
<dbReference type="InterPro" id="IPR014777">
    <property type="entry name" value="4pyrrole_Mease_sub1"/>
</dbReference>
<accession>A0A075GRE9</accession>
<dbReference type="PANTHER" id="PTHR10882:SF0">
    <property type="entry name" value="DIPHTHINE METHYL ESTER SYNTHASE"/>
    <property type="match status" value="1"/>
</dbReference>
<gene>
    <name evidence="8" type="primary">DPH5</name>
</gene>
<dbReference type="EMBL" id="KF900745">
    <property type="protein sequence ID" value="AIF05600.1"/>
    <property type="molecule type" value="Genomic_DNA"/>
</dbReference>
<dbReference type="Gene3D" id="3.30.950.10">
    <property type="entry name" value="Methyltransferase, Cobalt-precorrin-4 Transmethylase, Domain 2"/>
    <property type="match status" value="1"/>
</dbReference>
<feature type="binding site" evidence="6">
    <location>
        <begin position="117"/>
        <end position="118"/>
    </location>
    <ligand>
        <name>S-adenosyl-L-methionine</name>
        <dbReference type="ChEBI" id="CHEBI:59789"/>
    </ligand>
</feature>
<feature type="binding site" evidence="6">
    <location>
        <position position="215"/>
    </location>
    <ligand>
        <name>S-adenosyl-L-methionine</name>
        <dbReference type="ChEBI" id="CHEBI:59789"/>
    </ligand>
</feature>
<proteinExistence type="inferred from homology"/>
<dbReference type="EC" id="2.1.1.98" evidence="8"/>
<dbReference type="GO" id="GO:0017183">
    <property type="term" value="P:protein histidyl modification to diphthamide"/>
    <property type="evidence" value="ECO:0007669"/>
    <property type="project" value="UniProtKB-UniPathway"/>
</dbReference>
<dbReference type="InterPro" id="IPR035996">
    <property type="entry name" value="4pyrrol_Methylase_sf"/>
</dbReference>
<evidence type="ECO:0000259" key="7">
    <source>
        <dbReference type="Pfam" id="PF00590"/>
    </source>
</evidence>
<feature type="binding site" evidence="6">
    <location>
        <position position="169"/>
    </location>
    <ligand>
        <name>S-adenosyl-L-methionine</name>
        <dbReference type="ChEBI" id="CHEBI:59789"/>
    </ligand>
</feature>
<dbReference type="Gene3D" id="3.40.1010.10">
    <property type="entry name" value="Cobalt-precorrin-4 Transmethylase, Domain 1"/>
    <property type="match status" value="1"/>
</dbReference>
<evidence type="ECO:0000256" key="1">
    <source>
        <dbReference type="ARBA" id="ARBA00005156"/>
    </source>
</evidence>
<protein>
    <submittedName>
        <fullName evidence="8">Diphthine synthase (DPH5)</fullName>
        <ecNumber evidence="8">2.1.1.98</ecNumber>
    </submittedName>
</protein>
<dbReference type="Pfam" id="PF00590">
    <property type="entry name" value="TP_methylase"/>
    <property type="match status" value="1"/>
</dbReference>
<feature type="binding site" evidence="6">
    <location>
        <position position="239"/>
    </location>
    <ligand>
        <name>S-adenosyl-L-methionine</name>
        <dbReference type="ChEBI" id="CHEBI:59789"/>
    </ligand>
</feature>
<comment type="pathway">
    <text evidence="1">Protein modification; peptidyl-diphthamide biosynthesis.</text>
</comment>
<dbReference type="CDD" id="cd11647">
    <property type="entry name" value="DHP5_DphB"/>
    <property type="match status" value="1"/>
</dbReference>
<organism evidence="8">
    <name type="scientific">uncultured marine group II/III euryarchaeote KM3_185_F09</name>
    <dbReference type="NCBI Taxonomy" id="1457950"/>
    <lineage>
        <taxon>Archaea</taxon>
        <taxon>Methanobacteriati</taxon>
        <taxon>Methanobacteriota</taxon>
        <taxon>environmental samples</taxon>
    </lineage>
</organism>
<dbReference type="AlphaFoldDB" id="A0A075GRE9"/>
<evidence type="ECO:0000256" key="4">
    <source>
        <dbReference type="ARBA" id="ARBA00022679"/>
    </source>
</evidence>
<evidence type="ECO:0000256" key="3">
    <source>
        <dbReference type="ARBA" id="ARBA00022603"/>
    </source>
</evidence>
<keyword evidence="3 8" id="KW-0489">Methyltransferase</keyword>
<evidence type="ECO:0000256" key="6">
    <source>
        <dbReference type="PIRSR" id="PIRSR036432-1"/>
    </source>
</evidence>
<dbReference type="GO" id="GO:0004164">
    <property type="term" value="F:diphthine synthase activity"/>
    <property type="evidence" value="ECO:0007669"/>
    <property type="project" value="UniProtKB-EC"/>
</dbReference>
<dbReference type="PANTHER" id="PTHR10882">
    <property type="entry name" value="DIPHTHINE SYNTHASE"/>
    <property type="match status" value="1"/>
</dbReference>
<dbReference type="GO" id="GO:0032259">
    <property type="term" value="P:methylation"/>
    <property type="evidence" value="ECO:0007669"/>
    <property type="project" value="UniProtKB-KW"/>
</dbReference>
<evidence type="ECO:0000256" key="5">
    <source>
        <dbReference type="ARBA" id="ARBA00022691"/>
    </source>
</evidence>
<evidence type="ECO:0000256" key="2">
    <source>
        <dbReference type="ARBA" id="ARBA00006729"/>
    </source>
</evidence>
<name>A0A075GRE9_9EURY</name>
<keyword evidence="5 6" id="KW-0949">S-adenosyl-L-methionine</keyword>
<sequence>MREVTPGLWLVGIGPGDIDAMSLEAVEVASRCDHRFLEGYTALLPPAQEELLTERVGEWTRLMRPDVENPDELLGLAETSAVALLVVGDPLQATTHVDLQLRARERGIPCEVVHGISITTIVTGALGLQSYRFGRQVTLAYPYGDYLPTSPLELVLANREQNLHSLMLLDLDLSGMGEAEQQPMSPADAIAVIRQTATKLGADIEGWTMVLCSDMGTTEQRLVCGTPEQISSVEGGRIHCLVIPGSLDELEELALERWRA</sequence>
<dbReference type="PIRSF" id="PIRSF036432">
    <property type="entry name" value="Diphthine_synth"/>
    <property type="match status" value="1"/>
</dbReference>
<reference evidence="8" key="1">
    <citation type="journal article" date="2014" name="Genome Biol. Evol.">
        <title>Pangenome evidence for extensive interdomain horizontal transfer affecting lineage core and shell genes in uncultured planktonic thaumarchaeota and euryarchaeota.</title>
        <authorList>
            <person name="Deschamps P."/>
            <person name="Zivanovic Y."/>
            <person name="Moreira D."/>
            <person name="Rodriguez-Valera F."/>
            <person name="Lopez-Garcia P."/>
        </authorList>
    </citation>
    <scope>NUCLEOTIDE SEQUENCE</scope>
</reference>
<evidence type="ECO:0000313" key="8">
    <source>
        <dbReference type="EMBL" id="AIF05600.1"/>
    </source>
</evidence>